<reference evidence="1 2" key="1">
    <citation type="journal article" date="2014" name="Genome Biol. Evol.">
        <title>The genome of the myxosporean Thelohanellus kitauei shows adaptations to nutrient acquisition within its fish host.</title>
        <authorList>
            <person name="Yang Y."/>
            <person name="Xiong J."/>
            <person name="Zhou Z."/>
            <person name="Huo F."/>
            <person name="Miao W."/>
            <person name="Ran C."/>
            <person name="Liu Y."/>
            <person name="Zhang J."/>
            <person name="Feng J."/>
            <person name="Wang M."/>
            <person name="Wang M."/>
            <person name="Wang L."/>
            <person name="Yao B."/>
        </authorList>
    </citation>
    <scope>NUCLEOTIDE SEQUENCE [LARGE SCALE GENOMIC DNA]</scope>
    <source>
        <strain evidence="1">Wuqing</strain>
    </source>
</reference>
<gene>
    <name evidence="1" type="ORF">RF11_11299</name>
</gene>
<name>A0A0C2MA63_THEKT</name>
<dbReference type="PANTHER" id="PTHR47163:SF2">
    <property type="entry name" value="SI:DKEY-17M8.2"/>
    <property type="match status" value="1"/>
</dbReference>
<dbReference type="AlphaFoldDB" id="A0A0C2MA63"/>
<accession>A0A0C2MA63</accession>
<dbReference type="InterPro" id="IPR053164">
    <property type="entry name" value="IS1016-like_transposase"/>
</dbReference>
<comment type="caution">
    <text evidence="1">The sequence shown here is derived from an EMBL/GenBank/DDBJ whole genome shotgun (WGS) entry which is preliminary data.</text>
</comment>
<dbReference type="PANTHER" id="PTHR47163">
    <property type="entry name" value="DDE_TNP_IS1595 DOMAIN-CONTAINING PROTEIN"/>
    <property type="match status" value="1"/>
</dbReference>
<dbReference type="OMA" id="FRLEMYS"/>
<dbReference type="OrthoDB" id="5809873at2759"/>
<keyword evidence="2" id="KW-1185">Reference proteome</keyword>
<dbReference type="Proteomes" id="UP000031668">
    <property type="component" value="Unassembled WGS sequence"/>
</dbReference>
<evidence type="ECO:0000313" key="2">
    <source>
        <dbReference type="Proteomes" id="UP000031668"/>
    </source>
</evidence>
<proteinExistence type="predicted"/>
<sequence>MMYYAKHLRKLVSASLDFVDMQIGGPGIEVEIDECKLGKNTHHKGHTLSGAWVLGGVERTRQRRLFLVEVPDRTANTLSSAITTHVLEGSTIIRLFQQLQKFALNL</sequence>
<evidence type="ECO:0000313" key="1">
    <source>
        <dbReference type="EMBL" id="KII61214.1"/>
    </source>
</evidence>
<protein>
    <recommendedName>
        <fullName evidence="3">ISXO2-like transposase domain-containing protein</fullName>
    </recommendedName>
</protein>
<evidence type="ECO:0008006" key="3">
    <source>
        <dbReference type="Google" id="ProtNLM"/>
    </source>
</evidence>
<organism evidence="1 2">
    <name type="scientific">Thelohanellus kitauei</name>
    <name type="common">Myxosporean</name>
    <dbReference type="NCBI Taxonomy" id="669202"/>
    <lineage>
        <taxon>Eukaryota</taxon>
        <taxon>Metazoa</taxon>
        <taxon>Cnidaria</taxon>
        <taxon>Myxozoa</taxon>
        <taxon>Myxosporea</taxon>
        <taxon>Bivalvulida</taxon>
        <taxon>Platysporina</taxon>
        <taxon>Myxobolidae</taxon>
        <taxon>Thelohanellus</taxon>
    </lineage>
</organism>
<dbReference type="EMBL" id="JWZT01005374">
    <property type="protein sequence ID" value="KII61214.1"/>
    <property type="molecule type" value="Genomic_DNA"/>
</dbReference>